<sequence length="124" mass="13736">MAVKTGMRAAFERPARDVRGLAVAFFLLVSTGGHGQRVMSEQVKAGEVLFWERCAACHESGLRNAPLIGNRKMWASRIAKGEAVLLEHAIHGFNRMPPRGGHPDLGDEDLHNIVRYMIFVAEDL</sequence>
<evidence type="ECO:0000313" key="9">
    <source>
        <dbReference type="Proteomes" id="UP000029444"/>
    </source>
</evidence>
<dbReference type="InterPro" id="IPR009056">
    <property type="entry name" value="Cyt_c-like_dom"/>
</dbReference>
<proteinExistence type="predicted"/>
<name>A0A095SKA5_9GAMM</name>
<feature type="domain" description="Cytochrome c" evidence="7">
    <location>
        <begin position="41"/>
        <end position="121"/>
    </location>
</feature>
<dbReference type="GO" id="GO:0005506">
    <property type="term" value="F:iron ion binding"/>
    <property type="evidence" value="ECO:0007669"/>
    <property type="project" value="InterPro"/>
</dbReference>
<dbReference type="AlphaFoldDB" id="A0A095SKA5"/>
<keyword evidence="9" id="KW-1185">Reference proteome</keyword>
<evidence type="ECO:0000256" key="1">
    <source>
        <dbReference type="ARBA" id="ARBA00022448"/>
    </source>
</evidence>
<protein>
    <submittedName>
        <fullName evidence="8">Cytochrome C class i</fullName>
    </submittedName>
</protein>
<evidence type="ECO:0000259" key="7">
    <source>
        <dbReference type="PROSITE" id="PS51007"/>
    </source>
</evidence>
<dbReference type="GO" id="GO:0009055">
    <property type="term" value="F:electron transfer activity"/>
    <property type="evidence" value="ECO:0007669"/>
    <property type="project" value="InterPro"/>
</dbReference>
<organism evidence="8 9">
    <name type="scientific">Alcanivorax nanhaiticus</name>
    <dbReference type="NCBI Taxonomy" id="1177154"/>
    <lineage>
        <taxon>Bacteria</taxon>
        <taxon>Pseudomonadati</taxon>
        <taxon>Pseudomonadota</taxon>
        <taxon>Gammaproteobacteria</taxon>
        <taxon>Oceanospirillales</taxon>
        <taxon>Alcanivoracaceae</taxon>
        <taxon>Alcanivorax</taxon>
    </lineage>
</organism>
<dbReference type="Gene3D" id="1.10.760.10">
    <property type="entry name" value="Cytochrome c-like domain"/>
    <property type="match status" value="1"/>
</dbReference>
<evidence type="ECO:0000256" key="3">
    <source>
        <dbReference type="ARBA" id="ARBA00022723"/>
    </source>
</evidence>
<keyword evidence="4" id="KW-0249">Electron transport</keyword>
<reference evidence="8 9" key="1">
    <citation type="submission" date="2012-09" db="EMBL/GenBank/DDBJ databases">
        <title>Genome Sequence of alkane-degrading Bacterium Alcanivorax sp. 19-m-6.</title>
        <authorList>
            <person name="Lai Q."/>
            <person name="Shao Z."/>
        </authorList>
    </citation>
    <scope>NUCLEOTIDE SEQUENCE [LARGE SCALE GENOMIC DNA]</scope>
    <source>
        <strain evidence="8 9">19-m-6</strain>
    </source>
</reference>
<keyword evidence="5 6" id="KW-0408">Iron</keyword>
<evidence type="ECO:0000256" key="4">
    <source>
        <dbReference type="ARBA" id="ARBA00022982"/>
    </source>
</evidence>
<comment type="caution">
    <text evidence="8">The sequence shown here is derived from an EMBL/GenBank/DDBJ whole genome shotgun (WGS) entry which is preliminary data.</text>
</comment>
<gene>
    <name evidence="8" type="ORF">Y5S_02135</name>
</gene>
<dbReference type="RefSeq" id="WP_052041529.1">
    <property type="nucleotide sequence ID" value="NZ_ARXV01000007.1"/>
</dbReference>
<dbReference type="GO" id="GO:0020037">
    <property type="term" value="F:heme binding"/>
    <property type="evidence" value="ECO:0007669"/>
    <property type="project" value="InterPro"/>
</dbReference>
<dbReference type="OrthoDB" id="9814708at2"/>
<dbReference type="PANTHER" id="PTHR40942:SF4">
    <property type="entry name" value="CYTOCHROME C5"/>
    <property type="match status" value="1"/>
</dbReference>
<evidence type="ECO:0000256" key="5">
    <source>
        <dbReference type="ARBA" id="ARBA00023004"/>
    </source>
</evidence>
<accession>A0A095SKA5</accession>
<dbReference type="PRINTS" id="PR00607">
    <property type="entry name" value="CYTCHROMECIE"/>
</dbReference>
<dbReference type="PATRIC" id="fig|1177154.3.peg.2174"/>
<dbReference type="InterPro" id="IPR036909">
    <property type="entry name" value="Cyt_c-like_dom_sf"/>
</dbReference>
<dbReference type="SUPFAM" id="SSF46626">
    <property type="entry name" value="Cytochrome c"/>
    <property type="match status" value="1"/>
</dbReference>
<dbReference type="Proteomes" id="UP000029444">
    <property type="component" value="Unassembled WGS sequence"/>
</dbReference>
<dbReference type="PANTHER" id="PTHR40942">
    <property type="match status" value="1"/>
</dbReference>
<evidence type="ECO:0000313" key="8">
    <source>
        <dbReference type="EMBL" id="KGD64769.1"/>
    </source>
</evidence>
<dbReference type="InterPro" id="IPR002323">
    <property type="entry name" value="Cyt_CIE"/>
</dbReference>
<dbReference type="eggNOG" id="COG3245">
    <property type="taxonomic scope" value="Bacteria"/>
</dbReference>
<keyword evidence="3 6" id="KW-0479">Metal-binding</keyword>
<keyword evidence="2 6" id="KW-0349">Heme</keyword>
<dbReference type="PROSITE" id="PS51007">
    <property type="entry name" value="CYTC"/>
    <property type="match status" value="1"/>
</dbReference>
<evidence type="ECO:0000256" key="6">
    <source>
        <dbReference type="PROSITE-ProRule" id="PRU00433"/>
    </source>
</evidence>
<keyword evidence="1" id="KW-0813">Transport</keyword>
<evidence type="ECO:0000256" key="2">
    <source>
        <dbReference type="ARBA" id="ARBA00022617"/>
    </source>
</evidence>
<dbReference type="Pfam" id="PF13442">
    <property type="entry name" value="Cytochrome_CBB3"/>
    <property type="match status" value="1"/>
</dbReference>
<dbReference type="EMBL" id="ARXV01000007">
    <property type="protein sequence ID" value="KGD64769.1"/>
    <property type="molecule type" value="Genomic_DNA"/>
</dbReference>
<dbReference type="STRING" id="1177154.Y5S_02135"/>